<dbReference type="Proteomes" id="UP000507470">
    <property type="component" value="Unassembled WGS sequence"/>
</dbReference>
<accession>A0A6J8DV12</accession>
<dbReference type="PANTHER" id="PTHR37984">
    <property type="entry name" value="PROTEIN CBG26694"/>
    <property type="match status" value="1"/>
</dbReference>
<name>A0A6J8DV12_MYTCO</name>
<protein>
    <recommendedName>
        <fullName evidence="1">Integrase catalytic domain-containing protein</fullName>
    </recommendedName>
</protein>
<proteinExistence type="predicted"/>
<dbReference type="AlphaFoldDB" id="A0A6J8DV12"/>
<feature type="domain" description="Integrase catalytic" evidence="1">
    <location>
        <begin position="1"/>
        <end position="165"/>
    </location>
</feature>
<gene>
    <name evidence="2" type="ORF">MCOR_45391</name>
</gene>
<dbReference type="GO" id="GO:0003676">
    <property type="term" value="F:nucleic acid binding"/>
    <property type="evidence" value="ECO:0007669"/>
    <property type="project" value="InterPro"/>
</dbReference>
<evidence type="ECO:0000313" key="3">
    <source>
        <dbReference type="Proteomes" id="UP000507470"/>
    </source>
</evidence>
<dbReference type="SUPFAM" id="SSF53098">
    <property type="entry name" value="Ribonuclease H-like"/>
    <property type="match status" value="1"/>
</dbReference>
<keyword evidence="3" id="KW-1185">Reference proteome</keyword>
<dbReference type="GO" id="GO:0015074">
    <property type="term" value="P:DNA integration"/>
    <property type="evidence" value="ECO:0007669"/>
    <property type="project" value="InterPro"/>
</dbReference>
<reference evidence="2 3" key="1">
    <citation type="submission" date="2020-06" db="EMBL/GenBank/DDBJ databases">
        <authorList>
            <person name="Li R."/>
            <person name="Bekaert M."/>
        </authorList>
    </citation>
    <scope>NUCLEOTIDE SEQUENCE [LARGE SCALE GENOMIC DNA]</scope>
    <source>
        <strain evidence="3">wild</strain>
    </source>
</reference>
<dbReference type="InterPro" id="IPR012337">
    <property type="entry name" value="RNaseH-like_sf"/>
</dbReference>
<dbReference type="PANTHER" id="PTHR37984:SF15">
    <property type="entry name" value="INTEGRASE CATALYTIC DOMAIN-CONTAINING PROTEIN"/>
    <property type="match status" value="1"/>
</dbReference>
<evidence type="ECO:0000259" key="1">
    <source>
        <dbReference type="PROSITE" id="PS50994"/>
    </source>
</evidence>
<organism evidence="2 3">
    <name type="scientific">Mytilus coruscus</name>
    <name type="common">Sea mussel</name>
    <dbReference type="NCBI Taxonomy" id="42192"/>
    <lineage>
        <taxon>Eukaryota</taxon>
        <taxon>Metazoa</taxon>
        <taxon>Spiralia</taxon>
        <taxon>Lophotrochozoa</taxon>
        <taxon>Mollusca</taxon>
        <taxon>Bivalvia</taxon>
        <taxon>Autobranchia</taxon>
        <taxon>Pteriomorphia</taxon>
        <taxon>Mytilida</taxon>
        <taxon>Mytiloidea</taxon>
        <taxon>Mytilidae</taxon>
        <taxon>Mytilinae</taxon>
        <taxon>Mytilus</taxon>
    </lineage>
</organism>
<dbReference type="InterPro" id="IPR050951">
    <property type="entry name" value="Retrovirus_Pol_polyprotein"/>
</dbReference>
<dbReference type="InterPro" id="IPR036397">
    <property type="entry name" value="RNaseH_sf"/>
</dbReference>
<dbReference type="Gene3D" id="3.30.420.10">
    <property type="entry name" value="Ribonuclease H-like superfamily/Ribonuclease H"/>
    <property type="match status" value="1"/>
</dbReference>
<dbReference type="PROSITE" id="PS50994">
    <property type="entry name" value="INTEGRASE"/>
    <property type="match status" value="1"/>
</dbReference>
<dbReference type="InterPro" id="IPR001584">
    <property type="entry name" value="Integrase_cat-core"/>
</dbReference>
<evidence type="ECO:0000313" key="2">
    <source>
        <dbReference type="EMBL" id="CAC5412414.1"/>
    </source>
</evidence>
<dbReference type="OrthoDB" id="6147697at2759"/>
<dbReference type="EMBL" id="CACVKT020007997">
    <property type="protein sequence ID" value="CAC5412414.1"/>
    <property type="molecule type" value="Genomic_DNA"/>
</dbReference>
<sequence length="256" mass="28734">MPPFPFAKVAVDLSGPYPTSFSGNKYIISFIDIYSGYPEGFPVPDKSAANIVQLLMDEIIPRHSCPLTLLSDNGSENCNNMVGETEMKINHVTTSFYSPGSNGKVERLNRFMHDILAKKIKDDPSTWDVYLNKTLAAIMCNKNKHEQDTSSDEDDIPLKELKKRINIRNKSLNSTEVLSSETDEDDEIPLSKLKRTLKSDARDESDVTDNLSDRENMSVNSVNVKSVCKQSRNNDQQIIDILSVISQCLKSILVKK</sequence>